<evidence type="ECO:0000259" key="1">
    <source>
        <dbReference type="Pfam" id="PF19281"/>
    </source>
</evidence>
<evidence type="ECO:0000313" key="3">
    <source>
        <dbReference type="Proteomes" id="UP000507470"/>
    </source>
</evidence>
<feature type="domain" description="Phytanoyl-CoA hydroxylase-interacting protein-like C-terminal" evidence="1">
    <location>
        <begin position="204"/>
        <end position="405"/>
    </location>
</feature>
<name>A0A6J8D7H4_MYTCO</name>
<keyword evidence="3" id="KW-1185">Reference proteome</keyword>
<sequence length="407" mass="46795">MFINPRQSGQRELTISLYSCNLKNNFIVYIYGLKTVISSVGQYDMGVCYGNKEIEYSEGIQITVPLKEFEEDIHLPLSSTATQGTLPVTVDRQPPSLYRLYANLIFKDDKYFIVFVKVKYQLRCYIINGRCFNMKFPFELPSASSAECKILCTCRQQQIEGSIWVASTVSHSHVIRFKTFLSLVDTQRLYDLAIAFGTRKVYPNMRPIQYFYRNKSVEYFQIILNSNYLNGEMRPYLKSNGGEQGSVVNGRLPGLFFSTYIDTTTNLPNPCSHYGPIRLYLKSLVMFNPQCNLYFADFFCHYKRHHVTIILVPKLSTHNNFCRQYLTELNIFHNPYLFLRVECNGAFTVLANMDVTVDVFYTETINVKRALELQYGFIEATPTIGRGFAPPSGTPKNPSCKICNLVT</sequence>
<dbReference type="InterPro" id="IPR045545">
    <property type="entry name" value="PHYIP/PHIPL_C"/>
</dbReference>
<proteinExistence type="predicted"/>
<dbReference type="OrthoDB" id="6074776at2759"/>
<dbReference type="InterPro" id="IPR042868">
    <property type="entry name" value="PHYHIP/PHYHIPL"/>
</dbReference>
<accession>A0A6J8D7H4</accession>
<reference evidence="2 3" key="1">
    <citation type="submission" date="2020-06" db="EMBL/GenBank/DDBJ databases">
        <authorList>
            <person name="Li R."/>
            <person name="Bekaert M."/>
        </authorList>
    </citation>
    <scope>NUCLEOTIDE SEQUENCE [LARGE SCALE GENOMIC DNA]</scope>
    <source>
        <strain evidence="3">wild</strain>
    </source>
</reference>
<protein>
    <recommendedName>
        <fullName evidence="1">Phytanoyl-CoA hydroxylase-interacting protein-like C-terminal domain-containing protein</fullName>
    </recommendedName>
</protein>
<dbReference type="Pfam" id="PF19281">
    <property type="entry name" value="PHYHIP_C"/>
    <property type="match status" value="1"/>
</dbReference>
<dbReference type="Proteomes" id="UP000507470">
    <property type="component" value="Unassembled WGS sequence"/>
</dbReference>
<organism evidence="2 3">
    <name type="scientific">Mytilus coruscus</name>
    <name type="common">Sea mussel</name>
    <dbReference type="NCBI Taxonomy" id="42192"/>
    <lineage>
        <taxon>Eukaryota</taxon>
        <taxon>Metazoa</taxon>
        <taxon>Spiralia</taxon>
        <taxon>Lophotrochozoa</taxon>
        <taxon>Mollusca</taxon>
        <taxon>Bivalvia</taxon>
        <taxon>Autobranchia</taxon>
        <taxon>Pteriomorphia</taxon>
        <taxon>Mytilida</taxon>
        <taxon>Mytiloidea</taxon>
        <taxon>Mytilidae</taxon>
        <taxon>Mytilinae</taxon>
        <taxon>Mytilus</taxon>
    </lineage>
</organism>
<evidence type="ECO:0000313" key="2">
    <source>
        <dbReference type="EMBL" id="CAC5404673.1"/>
    </source>
</evidence>
<dbReference type="PANTHER" id="PTHR15698">
    <property type="entry name" value="PROTEIN CBG15099"/>
    <property type="match status" value="1"/>
</dbReference>
<gene>
    <name evidence="2" type="ORF">MCOR_38431</name>
</gene>
<dbReference type="PANTHER" id="PTHR15698:SF10">
    <property type="entry name" value="PHYTANOYL-COA HYDROXYLASE-INTERACTING PROTEIN-LIKE C-TERMINAL DOMAIN-CONTAINING PROTEIN"/>
    <property type="match status" value="1"/>
</dbReference>
<dbReference type="EMBL" id="CACVKT020007001">
    <property type="protein sequence ID" value="CAC5404673.1"/>
    <property type="molecule type" value="Genomic_DNA"/>
</dbReference>
<dbReference type="AlphaFoldDB" id="A0A6J8D7H4"/>